<dbReference type="PANTHER" id="PTHR19307">
    <property type="entry name" value="TUMOR PROTEIN D52"/>
    <property type="match status" value="1"/>
</dbReference>
<protein>
    <submittedName>
        <fullName evidence="3">Tumor protein D52</fullName>
    </submittedName>
</protein>
<dbReference type="AlphaFoldDB" id="R0L771"/>
<evidence type="ECO:0000256" key="2">
    <source>
        <dbReference type="ARBA" id="ARBA00023054"/>
    </source>
</evidence>
<name>R0L771_ANAPL</name>
<feature type="non-terminal residue" evidence="3">
    <location>
        <position position="220"/>
    </location>
</feature>
<keyword evidence="4" id="KW-1185">Reference proteome</keyword>
<comment type="similarity">
    <text evidence="1">Belongs to the TPD52 family.</text>
</comment>
<organism evidence="3 4">
    <name type="scientific">Anas platyrhynchos</name>
    <name type="common">Mallard</name>
    <name type="synonym">Anas boschas</name>
    <dbReference type="NCBI Taxonomy" id="8839"/>
    <lineage>
        <taxon>Eukaryota</taxon>
        <taxon>Metazoa</taxon>
        <taxon>Chordata</taxon>
        <taxon>Craniata</taxon>
        <taxon>Vertebrata</taxon>
        <taxon>Euteleostomi</taxon>
        <taxon>Archelosauria</taxon>
        <taxon>Archosauria</taxon>
        <taxon>Dinosauria</taxon>
        <taxon>Saurischia</taxon>
        <taxon>Theropoda</taxon>
        <taxon>Coelurosauria</taxon>
        <taxon>Aves</taxon>
        <taxon>Neognathae</taxon>
        <taxon>Galloanserae</taxon>
        <taxon>Anseriformes</taxon>
        <taxon>Anatidae</taxon>
        <taxon>Anatinae</taxon>
        <taxon>Anas</taxon>
    </lineage>
</organism>
<dbReference type="InterPro" id="IPR007327">
    <property type="entry name" value="TPD52"/>
</dbReference>
<dbReference type="GO" id="GO:0030183">
    <property type="term" value="P:B cell differentiation"/>
    <property type="evidence" value="ECO:0007669"/>
    <property type="project" value="TreeGrafter"/>
</dbReference>
<feature type="non-terminal residue" evidence="3">
    <location>
        <position position="1"/>
    </location>
</feature>
<dbReference type="Pfam" id="PF04201">
    <property type="entry name" value="TPD52"/>
    <property type="match status" value="1"/>
</dbReference>
<evidence type="ECO:0000313" key="4">
    <source>
        <dbReference type="Proteomes" id="UP000296049"/>
    </source>
</evidence>
<dbReference type="PANTHER" id="PTHR19307:SF12">
    <property type="entry name" value="TUMOR PROTEIN D52"/>
    <property type="match status" value="1"/>
</dbReference>
<dbReference type="Proteomes" id="UP000296049">
    <property type="component" value="Unassembled WGS sequence"/>
</dbReference>
<proteinExistence type="inferred from homology"/>
<keyword evidence="2" id="KW-0175">Coiled coil</keyword>
<evidence type="ECO:0000256" key="1">
    <source>
        <dbReference type="ARBA" id="ARBA00005702"/>
    </source>
</evidence>
<evidence type="ECO:0000313" key="3">
    <source>
        <dbReference type="EMBL" id="EOB01434.1"/>
    </source>
</evidence>
<gene>
    <name evidence="3" type="ORF">Anapl_17332</name>
</gene>
<dbReference type="EMBL" id="KB743094">
    <property type="protein sequence ID" value="EOB01434.1"/>
    <property type="molecule type" value="Genomic_DNA"/>
</dbReference>
<sequence>DMDLAEDYKSPFDFNSGVDRNYLYLSPGINLSPPGSPTLTKPGNVLLSVCHKVNSNGVRARVAGVCMLQMGLKEEYHVGGGQKARREEEIQTLSQVLAAKEKHLAEIKRKLGINSLQELKQNITKSWQDVTSTAAYKRTSETLSQAGQKASAAFSTVGSVITKKLEDVKNSPTFKSFEEKVENLKFKVGGNKPAGGDFGEVLNSAANASATETIAEQTQE</sequence>
<accession>R0L771</accession>
<dbReference type="GO" id="GO:0005737">
    <property type="term" value="C:cytoplasm"/>
    <property type="evidence" value="ECO:0007669"/>
    <property type="project" value="TreeGrafter"/>
</dbReference>
<reference evidence="4" key="1">
    <citation type="journal article" date="2013" name="Nat. Genet.">
        <title>The duck genome and transcriptome provide insight into an avian influenza virus reservoir species.</title>
        <authorList>
            <person name="Huang Y."/>
            <person name="Li Y."/>
            <person name="Burt D.W."/>
            <person name="Chen H."/>
            <person name="Zhang Y."/>
            <person name="Qian W."/>
            <person name="Kim H."/>
            <person name="Gan S."/>
            <person name="Zhao Y."/>
            <person name="Li J."/>
            <person name="Yi K."/>
            <person name="Feng H."/>
            <person name="Zhu P."/>
            <person name="Li B."/>
            <person name="Liu Q."/>
            <person name="Fairley S."/>
            <person name="Magor K.E."/>
            <person name="Du Z."/>
            <person name="Hu X."/>
            <person name="Goodman L."/>
            <person name="Tafer H."/>
            <person name="Vignal A."/>
            <person name="Lee T."/>
            <person name="Kim K.W."/>
            <person name="Sheng Z."/>
            <person name="An Y."/>
            <person name="Searle S."/>
            <person name="Herrero J."/>
            <person name="Groenen M.A."/>
            <person name="Crooijmans R.P."/>
            <person name="Faraut T."/>
            <person name="Cai Q."/>
            <person name="Webster R.G."/>
            <person name="Aldridge J.R."/>
            <person name="Warren W.C."/>
            <person name="Bartschat S."/>
            <person name="Kehr S."/>
            <person name="Marz M."/>
            <person name="Stadler P.F."/>
            <person name="Smith J."/>
            <person name="Kraus R.H."/>
            <person name="Zhao Y."/>
            <person name="Ren L."/>
            <person name="Fei J."/>
            <person name="Morisson M."/>
            <person name="Kaiser P."/>
            <person name="Griffin D.K."/>
            <person name="Rao M."/>
            <person name="Pitel F."/>
            <person name="Wang J."/>
            <person name="Li N."/>
        </authorList>
    </citation>
    <scope>NUCLEOTIDE SEQUENCE [LARGE SCALE GENOMIC DNA]</scope>
</reference>